<keyword evidence="1" id="KW-0472">Membrane</keyword>
<proteinExistence type="predicted"/>
<dbReference type="AlphaFoldDB" id="A0A1N6G777"/>
<gene>
    <name evidence="2" type="ORF">SAMN05444394_3019</name>
</gene>
<organism evidence="2 3">
    <name type="scientific">Algoriphagus halophilus</name>
    <dbReference type="NCBI Taxonomy" id="226505"/>
    <lineage>
        <taxon>Bacteria</taxon>
        <taxon>Pseudomonadati</taxon>
        <taxon>Bacteroidota</taxon>
        <taxon>Cytophagia</taxon>
        <taxon>Cytophagales</taxon>
        <taxon>Cyclobacteriaceae</taxon>
        <taxon>Algoriphagus</taxon>
    </lineage>
</organism>
<dbReference type="STRING" id="226505.SAMN05444394_3019"/>
<reference evidence="3" key="1">
    <citation type="submission" date="2016-11" db="EMBL/GenBank/DDBJ databases">
        <authorList>
            <person name="Varghese N."/>
            <person name="Submissions S."/>
        </authorList>
    </citation>
    <scope>NUCLEOTIDE SEQUENCE [LARGE SCALE GENOMIC DNA]</scope>
    <source>
        <strain evidence="3">DSM 15292</strain>
    </source>
</reference>
<feature type="transmembrane region" description="Helical" evidence="1">
    <location>
        <begin position="12"/>
        <end position="32"/>
    </location>
</feature>
<dbReference type="Proteomes" id="UP000185221">
    <property type="component" value="Unassembled WGS sequence"/>
</dbReference>
<evidence type="ECO:0000313" key="3">
    <source>
        <dbReference type="Proteomes" id="UP000185221"/>
    </source>
</evidence>
<accession>A0A1N6G777</accession>
<keyword evidence="3" id="KW-1185">Reference proteome</keyword>
<evidence type="ECO:0000313" key="2">
    <source>
        <dbReference type="EMBL" id="SIO03321.1"/>
    </source>
</evidence>
<evidence type="ECO:0000256" key="1">
    <source>
        <dbReference type="SAM" id="Phobius"/>
    </source>
</evidence>
<keyword evidence="1" id="KW-0812">Transmembrane</keyword>
<protein>
    <submittedName>
        <fullName evidence="2">Uncharacterized protein</fullName>
    </submittedName>
</protein>
<dbReference type="EMBL" id="FSRC01000002">
    <property type="protein sequence ID" value="SIO03321.1"/>
    <property type="molecule type" value="Genomic_DNA"/>
</dbReference>
<name>A0A1N6G777_9BACT</name>
<sequence length="46" mass="5683">MIKISKNLNIPTFRLLLQYLLLNYLYLINYFLKQRQLLPILFLVRN</sequence>
<keyword evidence="1" id="KW-1133">Transmembrane helix</keyword>